<gene>
    <name evidence="2" type="ORF">J2S42_000691</name>
</gene>
<sequence length="98" mass="9868">MSDETQTDSTLDRHTDLEALRNGGTPQTPGVMTTTGGIAGPASVAAAINRHRTAGEGETATDSDSDEPDPQEAHGGSMAPGLVSDTGDLISDPPPAGR</sequence>
<accession>A0AAE4AVH8</accession>
<dbReference type="RefSeq" id="WP_307235103.1">
    <property type="nucleotide sequence ID" value="NZ_JAUSUZ010000001.1"/>
</dbReference>
<feature type="compositionally biased region" description="Polar residues" evidence="1">
    <location>
        <begin position="24"/>
        <end position="36"/>
    </location>
</feature>
<protein>
    <submittedName>
        <fullName evidence="2">Uncharacterized protein</fullName>
    </submittedName>
</protein>
<dbReference type="AlphaFoldDB" id="A0AAE4AVH8"/>
<evidence type="ECO:0000256" key="1">
    <source>
        <dbReference type="SAM" id="MobiDB-lite"/>
    </source>
</evidence>
<dbReference type="EMBL" id="JAUSUZ010000001">
    <property type="protein sequence ID" value="MDQ0364022.1"/>
    <property type="molecule type" value="Genomic_DNA"/>
</dbReference>
<evidence type="ECO:0000313" key="2">
    <source>
        <dbReference type="EMBL" id="MDQ0364022.1"/>
    </source>
</evidence>
<feature type="region of interest" description="Disordered" evidence="1">
    <location>
        <begin position="1"/>
        <end position="98"/>
    </location>
</feature>
<proteinExistence type="predicted"/>
<comment type="caution">
    <text evidence="2">The sequence shown here is derived from an EMBL/GenBank/DDBJ whole genome shotgun (WGS) entry which is preliminary data.</text>
</comment>
<reference evidence="2 3" key="1">
    <citation type="submission" date="2023-07" db="EMBL/GenBank/DDBJ databases">
        <title>Sequencing the genomes of 1000 actinobacteria strains.</title>
        <authorList>
            <person name="Klenk H.-P."/>
        </authorList>
    </citation>
    <scope>NUCLEOTIDE SEQUENCE [LARGE SCALE GENOMIC DNA]</scope>
    <source>
        <strain evidence="2 3">DSM 44709</strain>
    </source>
</reference>
<keyword evidence="3" id="KW-1185">Reference proteome</keyword>
<feature type="compositionally biased region" description="Acidic residues" evidence="1">
    <location>
        <begin position="59"/>
        <end position="70"/>
    </location>
</feature>
<dbReference type="Proteomes" id="UP001240236">
    <property type="component" value="Unassembled WGS sequence"/>
</dbReference>
<feature type="compositionally biased region" description="Basic and acidic residues" evidence="1">
    <location>
        <begin position="10"/>
        <end position="19"/>
    </location>
</feature>
<evidence type="ECO:0000313" key="3">
    <source>
        <dbReference type="Proteomes" id="UP001240236"/>
    </source>
</evidence>
<name>A0AAE4AVH8_9ACTN</name>
<organism evidence="2 3">
    <name type="scientific">Catenuloplanes indicus</name>
    <dbReference type="NCBI Taxonomy" id="137267"/>
    <lineage>
        <taxon>Bacteria</taxon>
        <taxon>Bacillati</taxon>
        <taxon>Actinomycetota</taxon>
        <taxon>Actinomycetes</taxon>
        <taxon>Micromonosporales</taxon>
        <taxon>Micromonosporaceae</taxon>
        <taxon>Catenuloplanes</taxon>
    </lineage>
</organism>